<keyword evidence="2" id="KW-0488">Methylation</keyword>
<dbReference type="EMBL" id="SUVG01000007">
    <property type="protein sequence ID" value="MBE6421738.1"/>
    <property type="molecule type" value="Genomic_DNA"/>
</dbReference>
<evidence type="ECO:0000313" key="6">
    <source>
        <dbReference type="EMBL" id="MBE6421738.1"/>
    </source>
</evidence>
<evidence type="ECO:0000256" key="3">
    <source>
        <dbReference type="ARBA" id="ARBA00022692"/>
    </source>
</evidence>
<sequence>MNKGFTLVELLVVVLIIGILSAVALPQYQKAVEKSRMTEALILVKKIVEAQKIFYMSNGRYASFEEMETLDLQFPKSSTIAYSGQHRYRTKDFAYSCQGTGATEIAVAQRVNGNGGLGTEYYFSVNSDNMDKVICYAYPTANKISAALCQEFQNTGLL</sequence>
<dbReference type="PROSITE" id="PS00409">
    <property type="entry name" value="PROKAR_NTER_METHYL"/>
    <property type="match status" value="1"/>
</dbReference>
<evidence type="ECO:0000256" key="4">
    <source>
        <dbReference type="ARBA" id="ARBA00022989"/>
    </source>
</evidence>
<evidence type="ECO:0000256" key="1">
    <source>
        <dbReference type="ARBA" id="ARBA00004167"/>
    </source>
</evidence>
<protein>
    <submittedName>
        <fullName evidence="6">Prepilin-type N-terminal cleavage/methylation domain-containing protein</fullName>
    </submittedName>
</protein>
<keyword evidence="4" id="KW-1133">Transmembrane helix</keyword>
<comment type="subcellular location">
    <subcellularLocation>
        <location evidence="1">Membrane</location>
        <topology evidence="1">Single-pass membrane protein</topology>
    </subcellularLocation>
</comment>
<keyword evidence="5" id="KW-0472">Membrane</keyword>
<dbReference type="InterPro" id="IPR045584">
    <property type="entry name" value="Pilin-like"/>
</dbReference>
<keyword evidence="3" id="KW-0812">Transmembrane</keyword>
<dbReference type="Proteomes" id="UP000725649">
    <property type="component" value="Unassembled WGS sequence"/>
</dbReference>
<evidence type="ECO:0000256" key="5">
    <source>
        <dbReference type="ARBA" id="ARBA00023136"/>
    </source>
</evidence>
<dbReference type="NCBIfam" id="TIGR02532">
    <property type="entry name" value="IV_pilin_GFxxxE"/>
    <property type="match status" value="1"/>
</dbReference>
<gene>
    <name evidence="6" type="ORF">E7027_06425</name>
</gene>
<dbReference type="Pfam" id="PF07963">
    <property type="entry name" value="N_methyl"/>
    <property type="match status" value="1"/>
</dbReference>
<dbReference type="PANTHER" id="PTHR30093:SF44">
    <property type="entry name" value="TYPE II SECRETION SYSTEM CORE PROTEIN G"/>
    <property type="match status" value="1"/>
</dbReference>
<organism evidence="6 7">
    <name type="scientific">Candidatus Avelusimicrobium gallicola</name>
    <dbReference type="NCBI Taxonomy" id="2562704"/>
    <lineage>
        <taxon>Bacteria</taxon>
        <taxon>Pseudomonadati</taxon>
        <taxon>Elusimicrobiota</taxon>
        <taxon>Elusimicrobia</taxon>
        <taxon>Elusimicrobiales</taxon>
        <taxon>Elusimicrobiaceae</taxon>
        <taxon>Candidatus Avelusimicrobium</taxon>
    </lineage>
</organism>
<dbReference type="Gene3D" id="3.30.700.10">
    <property type="entry name" value="Glycoprotein, Type 4 Pilin"/>
    <property type="match status" value="1"/>
</dbReference>
<evidence type="ECO:0000256" key="2">
    <source>
        <dbReference type="ARBA" id="ARBA00022481"/>
    </source>
</evidence>
<dbReference type="PANTHER" id="PTHR30093">
    <property type="entry name" value="GENERAL SECRETION PATHWAY PROTEIN G"/>
    <property type="match status" value="1"/>
</dbReference>
<name>A0A928HFG0_9BACT</name>
<proteinExistence type="predicted"/>
<dbReference type="AlphaFoldDB" id="A0A928HFG0"/>
<accession>A0A928HFG0</accession>
<dbReference type="InterPro" id="IPR012902">
    <property type="entry name" value="N_methyl_site"/>
</dbReference>
<dbReference type="GO" id="GO:0016020">
    <property type="term" value="C:membrane"/>
    <property type="evidence" value="ECO:0007669"/>
    <property type="project" value="UniProtKB-SubCell"/>
</dbReference>
<dbReference type="SUPFAM" id="SSF54523">
    <property type="entry name" value="Pili subunits"/>
    <property type="match status" value="1"/>
</dbReference>
<comment type="caution">
    <text evidence="6">The sequence shown here is derived from an EMBL/GenBank/DDBJ whole genome shotgun (WGS) entry which is preliminary data.</text>
</comment>
<evidence type="ECO:0000313" key="7">
    <source>
        <dbReference type="Proteomes" id="UP000725649"/>
    </source>
</evidence>
<reference evidence="6" key="1">
    <citation type="submission" date="2019-04" db="EMBL/GenBank/DDBJ databases">
        <title>Evolution of Biomass-Degrading Anaerobic Consortia Revealed by Metagenomics.</title>
        <authorList>
            <person name="Peng X."/>
        </authorList>
    </citation>
    <scope>NUCLEOTIDE SEQUENCE</scope>
    <source>
        <strain evidence="6">SIG66</strain>
    </source>
</reference>